<dbReference type="PANTHER" id="PTHR11575:SF24">
    <property type="entry name" value="5'-NUCLEOTIDASE"/>
    <property type="match status" value="1"/>
</dbReference>
<dbReference type="InterPro" id="IPR036907">
    <property type="entry name" value="5'-Nucleotdase_C_sf"/>
</dbReference>
<sequence>MYHQFVLYHHHIFFYSFKVVTAEPISSQKLPSSDFLITGHLAPGPGDESIVRIVLRAREPSSDYGSKLPDMLQNSSSLASNLEVNETKLNYISPLSLPDFGTVFFVVLQSHLPQNGFRMAALIWTGIFTLAVCAVLGNCFNLTLLHTNDVHSHFIEFNAHGGRCVDKLKQEKKCFGGFARQVSKVKEIRSNRDNVLFLNGGDFYQGTVWYTLHRWQIVAELVNTLGIDVMSLGNHEFDDGLKGLFPFLKNLKPKVVVCNINASNVPEFAEYVHPSTIIEVGGEKIGVIGYLTPETKYLSSADDLEFEDEVECIKREARRLATEEGLTKIMAVGHSGFVVDQNIAREVPEVDIVVGGHTNTFLYTGPAPSIEEPQGPYPVVIEREDGSRALVVQDFAFGKYMGFLEVVFDDEGKVSSWQGNPILLDSSVPEDPAILDTLEPYGQEVKRRVRQKVGHTNVLLRGDRLTCRMKECNLGNFLADAALNYFIEQPTEKGWNFVSVALWNAGGIRSSIDERMNEGNVTFEDIISVAPFGNTMDVVALKGKILKQVLENSVRDYDLDAVDPPGNFLQVSGLRVTYNVSRPVGSRLVEALARCADCRVPKFEPLDDEKVYWVVMSTYMTKGGDNFPDIKENSLGNRNTDELDIDIIIKYAQKYSPIITGLENRVTVLSSRDGRLSPEGNDTNSNNADEALDSPTEAVITASAHEATEAEALESPFDSVIGEIDAGVEAMKSGLEEAGKQANKLFQVNFPLGG</sequence>
<dbReference type="GO" id="GO:0000166">
    <property type="term" value="F:nucleotide binding"/>
    <property type="evidence" value="ECO:0007669"/>
    <property type="project" value="UniProtKB-KW"/>
</dbReference>
<dbReference type="GO" id="GO:0046872">
    <property type="term" value="F:metal ion binding"/>
    <property type="evidence" value="ECO:0007669"/>
    <property type="project" value="UniProtKB-KW"/>
</dbReference>
<dbReference type="PRINTS" id="PR01607">
    <property type="entry name" value="APYRASEFAMLY"/>
</dbReference>
<dbReference type="GO" id="GO:0006196">
    <property type="term" value="P:AMP catabolic process"/>
    <property type="evidence" value="ECO:0007669"/>
    <property type="project" value="TreeGrafter"/>
</dbReference>
<evidence type="ECO:0000256" key="5">
    <source>
        <dbReference type="ARBA" id="ARBA00022729"/>
    </source>
</evidence>
<evidence type="ECO:0000256" key="1">
    <source>
        <dbReference type="ARBA" id="ARBA00000815"/>
    </source>
</evidence>
<dbReference type="Gene3D" id="3.60.21.10">
    <property type="match status" value="1"/>
</dbReference>
<feature type="domain" description="5'-Nucleotidase C-terminal" evidence="11">
    <location>
        <begin position="452"/>
        <end position="630"/>
    </location>
</feature>
<dbReference type="FunFam" id="3.90.780.10:FF:000001">
    <property type="entry name" value="NT5E isoform 3"/>
    <property type="match status" value="1"/>
</dbReference>
<evidence type="ECO:0000256" key="2">
    <source>
        <dbReference type="ARBA" id="ARBA00006654"/>
    </source>
</evidence>
<dbReference type="Proteomes" id="UP000499080">
    <property type="component" value="Unassembled WGS sequence"/>
</dbReference>
<comment type="similarity">
    <text evidence="2 8">Belongs to the 5'-nucleotidase family.</text>
</comment>
<gene>
    <name evidence="12" type="primary">5NTD</name>
    <name evidence="12" type="ORF">AVEN_238104_1</name>
</gene>
<dbReference type="InterPro" id="IPR004843">
    <property type="entry name" value="Calcineurin-like_PHP"/>
</dbReference>
<dbReference type="OrthoDB" id="7722975at2759"/>
<evidence type="ECO:0000256" key="7">
    <source>
        <dbReference type="ARBA" id="ARBA00022801"/>
    </source>
</evidence>
<dbReference type="FunFam" id="3.60.21.10:FF:000020">
    <property type="entry name" value="NT5E isoform 4"/>
    <property type="match status" value="1"/>
</dbReference>
<feature type="domain" description="Calcineurin-like phosphoesterase" evidence="10">
    <location>
        <begin position="143"/>
        <end position="358"/>
    </location>
</feature>
<dbReference type="InterPro" id="IPR029052">
    <property type="entry name" value="Metallo-depent_PP-like"/>
</dbReference>
<evidence type="ECO:0000256" key="8">
    <source>
        <dbReference type="RuleBase" id="RU362119"/>
    </source>
</evidence>
<dbReference type="EC" id="3.1.3.5" evidence="3"/>
<dbReference type="EMBL" id="BGPR01007399">
    <property type="protein sequence ID" value="GBN26556.1"/>
    <property type="molecule type" value="Genomic_DNA"/>
</dbReference>
<evidence type="ECO:0000256" key="9">
    <source>
        <dbReference type="SAM" id="MobiDB-lite"/>
    </source>
</evidence>
<organism evidence="12 13">
    <name type="scientific">Araneus ventricosus</name>
    <name type="common">Orbweaver spider</name>
    <name type="synonym">Epeira ventricosa</name>
    <dbReference type="NCBI Taxonomy" id="182803"/>
    <lineage>
        <taxon>Eukaryota</taxon>
        <taxon>Metazoa</taxon>
        <taxon>Ecdysozoa</taxon>
        <taxon>Arthropoda</taxon>
        <taxon>Chelicerata</taxon>
        <taxon>Arachnida</taxon>
        <taxon>Araneae</taxon>
        <taxon>Araneomorphae</taxon>
        <taxon>Entelegynae</taxon>
        <taxon>Araneoidea</taxon>
        <taxon>Araneidae</taxon>
        <taxon>Araneus</taxon>
    </lineage>
</organism>
<keyword evidence="6 8" id="KW-0547">Nucleotide-binding</keyword>
<dbReference type="Gene3D" id="3.90.780.10">
    <property type="entry name" value="5'-Nucleotidase, C-terminal domain"/>
    <property type="match status" value="1"/>
</dbReference>
<evidence type="ECO:0000259" key="11">
    <source>
        <dbReference type="Pfam" id="PF02872"/>
    </source>
</evidence>
<dbReference type="AlphaFoldDB" id="A0A4Y2MLQ0"/>
<dbReference type="Pfam" id="PF00149">
    <property type="entry name" value="Metallophos"/>
    <property type="match status" value="1"/>
</dbReference>
<evidence type="ECO:0000256" key="6">
    <source>
        <dbReference type="ARBA" id="ARBA00022741"/>
    </source>
</evidence>
<keyword evidence="7 8" id="KW-0378">Hydrolase</keyword>
<dbReference type="InterPro" id="IPR008334">
    <property type="entry name" value="5'-Nucleotdase_C"/>
</dbReference>
<dbReference type="GO" id="GO:0005886">
    <property type="term" value="C:plasma membrane"/>
    <property type="evidence" value="ECO:0007669"/>
    <property type="project" value="TreeGrafter"/>
</dbReference>
<keyword evidence="5" id="KW-0732">Signal</keyword>
<accession>A0A4Y2MLQ0</accession>
<dbReference type="PROSITE" id="PS00785">
    <property type="entry name" value="5_NUCLEOTIDASE_1"/>
    <property type="match status" value="1"/>
</dbReference>
<dbReference type="InterPro" id="IPR006146">
    <property type="entry name" value="5'-Nucleotdase_CS"/>
</dbReference>
<evidence type="ECO:0000313" key="12">
    <source>
        <dbReference type="EMBL" id="GBN26556.1"/>
    </source>
</evidence>
<evidence type="ECO:0000256" key="4">
    <source>
        <dbReference type="ARBA" id="ARBA00022723"/>
    </source>
</evidence>
<evidence type="ECO:0000259" key="10">
    <source>
        <dbReference type="Pfam" id="PF00149"/>
    </source>
</evidence>
<dbReference type="PANTHER" id="PTHR11575">
    <property type="entry name" value="5'-NUCLEOTIDASE-RELATED"/>
    <property type="match status" value="1"/>
</dbReference>
<evidence type="ECO:0000313" key="13">
    <source>
        <dbReference type="Proteomes" id="UP000499080"/>
    </source>
</evidence>
<reference evidence="12 13" key="1">
    <citation type="journal article" date="2019" name="Sci. Rep.">
        <title>Orb-weaving spider Araneus ventricosus genome elucidates the spidroin gene catalogue.</title>
        <authorList>
            <person name="Kono N."/>
            <person name="Nakamura H."/>
            <person name="Ohtoshi R."/>
            <person name="Moran D.A.P."/>
            <person name="Shinohara A."/>
            <person name="Yoshida Y."/>
            <person name="Fujiwara M."/>
            <person name="Mori M."/>
            <person name="Tomita M."/>
            <person name="Arakawa K."/>
        </authorList>
    </citation>
    <scope>NUCLEOTIDE SEQUENCE [LARGE SCALE GENOMIC DNA]</scope>
</reference>
<dbReference type="SUPFAM" id="SSF55816">
    <property type="entry name" value="5'-nucleotidase (syn. UDP-sugar hydrolase), C-terminal domain"/>
    <property type="match status" value="1"/>
</dbReference>
<dbReference type="CDD" id="cd07409">
    <property type="entry name" value="MPP_CD73_N"/>
    <property type="match status" value="1"/>
</dbReference>
<proteinExistence type="inferred from homology"/>
<evidence type="ECO:0000256" key="3">
    <source>
        <dbReference type="ARBA" id="ARBA00012643"/>
    </source>
</evidence>
<dbReference type="GO" id="GO:0008253">
    <property type="term" value="F:5'-nucleotidase activity"/>
    <property type="evidence" value="ECO:0007669"/>
    <property type="project" value="UniProtKB-EC"/>
</dbReference>
<comment type="catalytic activity">
    <reaction evidence="1">
        <text>a ribonucleoside 5'-phosphate + H2O = a ribonucleoside + phosphate</text>
        <dbReference type="Rhea" id="RHEA:12484"/>
        <dbReference type="ChEBI" id="CHEBI:15377"/>
        <dbReference type="ChEBI" id="CHEBI:18254"/>
        <dbReference type="ChEBI" id="CHEBI:43474"/>
        <dbReference type="ChEBI" id="CHEBI:58043"/>
        <dbReference type="EC" id="3.1.3.5"/>
    </reaction>
</comment>
<name>A0A4Y2MLQ0_ARAVE</name>
<protein>
    <recommendedName>
        <fullName evidence="3">5'-nucleotidase</fullName>
        <ecNumber evidence="3">3.1.3.5</ecNumber>
    </recommendedName>
</protein>
<dbReference type="InterPro" id="IPR006179">
    <property type="entry name" value="5_nucleotidase/apyrase"/>
</dbReference>
<comment type="caution">
    <text evidence="12">The sequence shown here is derived from an EMBL/GenBank/DDBJ whole genome shotgun (WGS) entry which is preliminary data.</text>
</comment>
<feature type="region of interest" description="Disordered" evidence="9">
    <location>
        <begin position="673"/>
        <end position="693"/>
    </location>
</feature>
<dbReference type="Pfam" id="PF02872">
    <property type="entry name" value="5_nucleotid_C"/>
    <property type="match status" value="1"/>
</dbReference>
<dbReference type="SUPFAM" id="SSF56300">
    <property type="entry name" value="Metallo-dependent phosphatases"/>
    <property type="match status" value="1"/>
</dbReference>
<keyword evidence="4" id="KW-0479">Metal-binding</keyword>
<keyword evidence="13" id="KW-1185">Reference proteome</keyword>